<reference evidence="2 3" key="1">
    <citation type="journal article" date="2024" name="Environ. Microbiol.">
        <title>Novel evolutionary insights on the interactions of the Holosporales (Alphaproteobacteria) with eukaryotic hosts from comparative genomics.</title>
        <authorList>
            <person name="Giovannini M."/>
            <person name="Petroni G."/>
            <person name="Castelli M."/>
        </authorList>
    </citation>
    <scope>NUCLEOTIDE SEQUENCE [LARGE SCALE GENOMIC DNA]</scope>
    <source>
        <strain evidence="2 3">US_Bl 15I1</strain>
    </source>
</reference>
<dbReference type="EMBL" id="CP133270">
    <property type="protein sequence ID" value="WVX66976.1"/>
    <property type="molecule type" value="Genomic_DNA"/>
</dbReference>
<evidence type="ECO:0000256" key="1">
    <source>
        <dbReference type="SAM" id="SignalP"/>
    </source>
</evidence>
<proteinExistence type="predicted"/>
<feature type="signal peptide" evidence="1">
    <location>
        <begin position="1"/>
        <end position="19"/>
    </location>
</feature>
<organism evidence="2 3">
    <name type="scientific">Candidatus Bealeia paramacronuclearis</name>
    <dbReference type="NCBI Taxonomy" id="1921001"/>
    <lineage>
        <taxon>Bacteria</taxon>
        <taxon>Pseudomonadati</taxon>
        <taxon>Pseudomonadota</taxon>
        <taxon>Alphaproteobacteria</taxon>
        <taxon>Holosporales</taxon>
        <taxon>Holosporaceae</taxon>
        <taxon>Candidatus Bealeia</taxon>
    </lineage>
</organism>
<keyword evidence="1" id="KW-0732">Signal</keyword>
<sequence length="62" mass="7112">MKIISILFFTVFCAGSAQALTHTMINWPYCIGEHCPPPHAMQVVPHDKVQNMMHYRAPINHH</sequence>
<dbReference type="Proteomes" id="UP001330434">
    <property type="component" value="Chromosome"/>
</dbReference>
<evidence type="ECO:0000313" key="3">
    <source>
        <dbReference type="Proteomes" id="UP001330434"/>
    </source>
</evidence>
<accession>A0ABZ2C5T0</accession>
<feature type="chain" id="PRO_5046095771" evidence="1">
    <location>
        <begin position="20"/>
        <end position="62"/>
    </location>
</feature>
<gene>
    <name evidence="2" type="ORF">Bealeia1_01171</name>
</gene>
<name>A0ABZ2C5T0_9PROT</name>
<evidence type="ECO:0000313" key="2">
    <source>
        <dbReference type="EMBL" id="WVX66976.1"/>
    </source>
</evidence>
<keyword evidence="3" id="KW-1185">Reference proteome</keyword>
<protein>
    <submittedName>
        <fullName evidence="2">Uncharacterized protein</fullName>
    </submittedName>
</protein>